<dbReference type="GO" id="GO:0000270">
    <property type="term" value="P:peptidoglycan metabolic process"/>
    <property type="evidence" value="ECO:0007669"/>
    <property type="project" value="InterPro"/>
</dbReference>
<evidence type="ECO:0000313" key="5">
    <source>
        <dbReference type="Proteomes" id="UP000002964"/>
    </source>
</evidence>
<dbReference type="HOGENOM" id="CLU_027327_0_0_6"/>
<dbReference type="SUPFAM" id="SSF54106">
    <property type="entry name" value="LysM domain"/>
    <property type="match status" value="1"/>
</dbReference>
<dbReference type="Pfam" id="PF01464">
    <property type="entry name" value="SLT"/>
    <property type="match status" value="1"/>
</dbReference>
<dbReference type="PROSITE" id="PS00922">
    <property type="entry name" value="TRANSGLYCOSYLASE"/>
    <property type="match status" value="1"/>
</dbReference>
<reference evidence="5" key="1">
    <citation type="submission" date="2011-06" db="EMBL/GenBank/DDBJ databases">
        <authorList>
            <consortium name="US DOE Joint Genome Institute (JGI-PGF)"/>
            <person name="Lucas S."/>
            <person name="Han J."/>
            <person name="Lapidus A."/>
            <person name="Cheng J.-F."/>
            <person name="Goodwin L."/>
            <person name="Pitluck S."/>
            <person name="Peters L."/>
            <person name="Land M.L."/>
            <person name="Hauser L."/>
            <person name="Vogl K."/>
            <person name="Liu Z."/>
            <person name="Overmann J."/>
            <person name="Frigaard N.-U."/>
            <person name="Bryant D.A."/>
            <person name="Woyke T.J."/>
        </authorList>
    </citation>
    <scope>NUCLEOTIDE SEQUENCE [LARGE SCALE GENOMIC DNA]</scope>
    <source>
        <strain evidence="5">970</strain>
    </source>
</reference>
<keyword evidence="5" id="KW-1185">Reference proteome</keyword>
<dbReference type="InterPro" id="IPR023346">
    <property type="entry name" value="Lysozyme-like_dom_sf"/>
</dbReference>
<dbReference type="CDD" id="cd00118">
    <property type="entry name" value="LysM"/>
    <property type="match status" value="2"/>
</dbReference>
<name>H8Z6B7_9GAMM</name>
<dbReference type="Pfam" id="PF01476">
    <property type="entry name" value="LysM"/>
    <property type="match status" value="2"/>
</dbReference>
<dbReference type="Gene3D" id="1.10.530.10">
    <property type="match status" value="1"/>
</dbReference>
<feature type="domain" description="LysM" evidence="3">
    <location>
        <begin position="425"/>
        <end position="469"/>
    </location>
</feature>
<dbReference type="GO" id="GO:0016020">
    <property type="term" value="C:membrane"/>
    <property type="evidence" value="ECO:0007669"/>
    <property type="project" value="InterPro"/>
</dbReference>
<dbReference type="InterPro" id="IPR018392">
    <property type="entry name" value="LysM"/>
</dbReference>
<dbReference type="InterPro" id="IPR008258">
    <property type="entry name" value="Transglycosylase_SLT_dom_1"/>
</dbReference>
<dbReference type="SUPFAM" id="SSF53955">
    <property type="entry name" value="Lysozyme-like"/>
    <property type="match status" value="1"/>
</dbReference>
<dbReference type="STRING" id="631362.Thi970DRAFT_04356"/>
<gene>
    <name evidence="4" type="ORF">Thi970DRAFT_04356</name>
</gene>
<evidence type="ECO:0000256" key="1">
    <source>
        <dbReference type="ARBA" id="ARBA00007734"/>
    </source>
</evidence>
<dbReference type="RefSeq" id="WP_009151104.1">
    <property type="nucleotide sequence ID" value="NZ_CP121471.1"/>
</dbReference>
<dbReference type="CDD" id="cd16894">
    <property type="entry name" value="MltD-like"/>
    <property type="match status" value="1"/>
</dbReference>
<dbReference type="PANTHER" id="PTHR37423">
    <property type="entry name" value="SOLUBLE LYTIC MUREIN TRANSGLYCOSYLASE-RELATED"/>
    <property type="match status" value="1"/>
</dbReference>
<dbReference type="SMART" id="SM00257">
    <property type="entry name" value="LysM"/>
    <property type="match status" value="2"/>
</dbReference>
<feature type="compositionally biased region" description="Basic and acidic residues" evidence="2">
    <location>
        <begin position="516"/>
        <end position="526"/>
    </location>
</feature>
<evidence type="ECO:0000313" key="4">
    <source>
        <dbReference type="EMBL" id="EIC20701.1"/>
    </source>
</evidence>
<dbReference type="PANTHER" id="PTHR37423:SF2">
    <property type="entry name" value="MEMBRANE-BOUND LYTIC MUREIN TRANSGLYCOSYLASE C"/>
    <property type="match status" value="1"/>
</dbReference>
<evidence type="ECO:0000259" key="3">
    <source>
        <dbReference type="PROSITE" id="PS51782"/>
    </source>
</evidence>
<dbReference type="eggNOG" id="COG0741">
    <property type="taxonomic scope" value="Bacteria"/>
</dbReference>
<dbReference type="OrthoDB" id="9815002at2"/>
<dbReference type="Proteomes" id="UP000002964">
    <property type="component" value="Unassembled WGS sequence"/>
</dbReference>
<protein>
    <submittedName>
        <fullName evidence="4">Soluble lytic murein transglycosylase-like protein</fullName>
    </submittedName>
</protein>
<dbReference type="Gene3D" id="3.10.350.10">
    <property type="entry name" value="LysM domain"/>
    <property type="match status" value="1"/>
</dbReference>
<reference evidence="4 5" key="2">
    <citation type="submission" date="2011-11" db="EMBL/GenBank/DDBJ databases">
        <authorList>
            <consortium name="US DOE Joint Genome Institute"/>
            <person name="Lucas S."/>
            <person name="Han J."/>
            <person name="Lapidus A."/>
            <person name="Cheng J.-F."/>
            <person name="Goodwin L."/>
            <person name="Pitluck S."/>
            <person name="Peters L."/>
            <person name="Ovchinnikova G."/>
            <person name="Zhang X."/>
            <person name="Detter J.C."/>
            <person name="Han C."/>
            <person name="Tapia R."/>
            <person name="Land M."/>
            <person name="Hauser L."/>
            <person name="Kyrpides N."/>
            <person name="Ivanova N."/>
            <person name="Pagani I."/>
            <person name="Vogl K."/>
            <person name="Liu Z."/>
            <person name="Overmann J."/>
            <person name="Frigaard N.-U."/>
            <person name="Bryant D."/>
            <person name="Woyke T."/>
        </authorList>
    </citation>
    <scope>NUCLEOTIDE SEQUENCE [LARGE SCALE GENOMIC DNA]</scope>
    <source>
        <strain evidence="4 5">970</strain>
    </source>
</reference>
<proteinExistence type="inferred from homology"/>
<feature type="domain" description="LysM" evidence="3">
    <location>
        <begin position="654"/>
        <end position="700"/>
    </location>
</feature>
<comment type="similarity">
    <text evidence="1">Belongs to the transglycosylase Slt family.</text>
</comment>
<sequence>MPASPTQDDHPEQSRHCGAWSQKNRYRLIGLRALWPRRNRLAAVLLLTLAPCWQTTLALPADPFPRPPALQPAMRFWMRIYSEFDISSGLIHDSRDLSICYTPLYLNRGAPLASQNRVIEETISHYRAAMLALADGKRADLNAFEQRSLEPWRRRGGTPEELRAAAERIRFQRGQEDRFRAGLKRAQPWVHQVEAIFRAQELPVGLAAIPHVESSYNPKAISKVGAAGLWQFMPTTARRYIRVDEEVDERYDVIKSTHAAANLLQHNYSVLEHWPLAITAYNHGLAGVRRAVRATGSDDIVRIIDEYQGNRFGFASRNFYVAFIAAHDLSVAPDRYFRQLDPDSALKIAAPAYLPAPELAEFLDISLHDLRAVNPGMHHDIWNGKQLIARNDLLRLPPPIQKPVAERKLAEFAARYGFDGQLPLTYYDLSYGESLSGIASRLDTSVSELVAMNDLDDAHQVQTGQRLRIPTPNVPRPLGTSAAFLLPELLSLQEPEQDTLTIAAAASRRAPSPEQPPEKTKQETKQDTPQIIADAADTGTDVEHFDADPTTAAPLAETQPDLAADPIDYSVSTDGSIEIQVAETLGHYAQWLKLEASQIRGKNALGKDKSLIIGQRLQLDFSHVSPEQFEQERIAFHRNRQLDYFAQYRITGVTEHLIRQGQSLWDIAVETYHIPLWLLRQYNPDIDTKTVLPLDQPLYVPIVETRLQPGTALTAAGS</sequence>
<organism evidence="4 5">
    <name type="scientific">Thiorhodovibrio frisius</name>
    <dbReference type="NCBI Taxonomy" id="631362"/>
    <lineage>
        <taxon>Bacteria</taxon>
        <taxon>Pseudomonadati</taxon>
        <taxon>Pseudomonadota</taxon>
        <taxon>Gammaproteobacteria</taxon>
        <taxon>Chromatiales</taxon>
        <taxon>Chromatiaceae</taxon>
        <taxon>Thiorhodovibrio</taxon>
    </lineage>
</organism>
<dbReference type="InterPro" id="IPR036779">
    <property type="entry name" value="LysM_dom_sf"/>
</dbReference>
<accession>H8Z6B7</accession>
<feature type="region of interest" description="Disordered" evidence="2">
    <location>
        <begin position="506"/>
        <end position="529"/>
    </location>
</feature>
<dbReference type="EMBL" id="JH603170">
    <property type="protein sequence ID" value="EIC20701.1"/>
    <property type="molecule type" value="Genomic_DNA"/>
</dbReference>
<evidence type="ECO:0000256" key="2">
    <source>
        <dbReference type="SAM" id="MobiDB-lite"/>
    </source>
</evidence>
<dbReference type="eggNOG" id="COG1388">
    <property type="taxonomic scope" value="Bacteria"/>
</dbReference>
<dbReference type="PROSITE" id="PS51782">
    <property type="entry name" value="LYSM"/>
    <property type="match status" value="2"/>
</dbReference>
<dbReference type="GO" id="GO:0008933">
    <property type="term" value="F:peptidoglycan lytic transglycosylase activity"/>
    <property type="evidence" value="ECO:0007669"/>
    <property type="project" value="InterPro"/>
</dbReference>
<dbReference type="AlphaFoldDB" id="H8Z6B7"/>
<dbReference type="InterPro" id="IPR000189">
    <property type="entry name" value="Transglyc_AS"/>
</dbReference>